<reference evidence="1" key="1">
    <citation type="submission" date="2023-06" db="EMBL/GenBank/DDBJ databases">
        <title>Genome-scale phylogeny and comparative genomics of the fungal order Sordariales.</title>
        <authorList>
            <consortium name="Lawrence Berkeley National Laboratory"/>
            <person name="Hensen N."/>
            <person name="Bonometti L."/>
            <person name="Westerberg I."/>
            <person name="Brannstrom I.O."/>
            <person name="Guillou S."/>
            <person name="Cros-Aarteil S."/>
            <person name="Calhoun S."/>
            <person name="Haridas S."/>
            <person name="Kuo A."/>
            <person name="Mondo S."/>
            <person name="Pangilinan J."/>
            <person name="Riley R."/>
            <person name="Labutti K."/>
            <person name="Andreopoulos B."/>
            <person name="Lipzen A."/>
            <person name="Chen C."/>
            <person name="Yanf M."/>
            <person name="Daum C."/>
            <person name="Ng V."/>
            <person name="Clum A."/>
            <person name="Steindorff A."/>
            <person name="Ohm R."/>
            <person name="Martin F."/>
            <person name="Silar P."/>
            <person name="Natvig D."/>
            <person name="Lalanne C."/>
            <person name="Gautier V."/>
            <person name="Ament-Velasquez S.L."/>
            <person name="Kruys A."/>
            <person name="Hutchinson M.I."/>
            <person name="Powell A.J."/>
            <person name="Barry K."/>
            <person name="Miller A.N."/>
            <person name="Grigoriev I.V."/>
            <person name="Debuchy R."/>
            <person name="Gladieux P."/>
            <person name="Thoren M.H."/>
            <person name="Johannesson H."/>
        </authorList>
    </citation>
    <scope>NUCLEOTIDE SEQUENCE</scope>
    <source>
        <strain evidence="1">PSN4</strain>
    </source>
</reference>
<keyword evidence="2" id="KW-1185">Reference proteome</keyword>
<dbReference type="EMBL" id="MU839829">
    <property type="protein sequence ID" value="KAK1758064.1"/>
    <property type="molecule type" value="Genomic_DNA"/>
</dbReference>
<evidence type="ECO:0000313" key="1">
    <source>
        <dbReference type="EMBL" id="KAK1758064.1"/>
    </source>
</evidence>
<proteinExistence type="predicted"/>
<dbReference type="AlphaFoldDB" id="A0AAJ0BGX9"/>
<organism evidence="1 2">
    <name type="scientific">Echria macrotheca</name>
    <dbReference type="NCBI Taxonomy" id="438768"/>
    <lineage>
        <taxon>Eukaryota</taxon>
        <taxon>Fungi</taxon>
        <taxon>Dikarya</taxon>
        <taxon>Ascomycota</taxon>
        <taxon>Pezizomycotina</taxon>
        <taxon>Sordariomycetes</taxon>
        <taxon>Sordariomycetidae</taxon>
        <taxon>Sordariales</taxon>
        <taxon>Schizotheciaceae</taxon>
        <taxon>Echria</taxon>
    </lineage>
</organism>
<name>A0AAJ0BGX9_9PEZI</name>
<sequence>MRWNPGVSHILPAREEEELKKSDEYVSLEEKIKKISLDIGSTTSEETLTAQSVANGTVLSTPTSGETALDECQGN</sequence>
<gene>
    <name evidence="1" type="ORF">QBC47DRAFT_398969</name>
</gene>
<comment type="caution">
    <text evidence="1">The sequence shown here is derived from an EMBL/GenBank/DDBJ whole genome shotgun (WGS) entry which is preliminary data.</text>
</comment>
<accession>A0AAJ0BGX9</accession>
<evidence type="ECO:0000313" key="2">
    <source>
        <dbReference type="Proteomes" id="UP001239445"/>
    </source>
</evidence>
<dbReference type="Proteomes" id="UP001239445">
    <property type="component" value="Unassembled WGS sequence"/>
</dbReference>
<protein>
    <submittedName>
        <fullName evidence="1">Uncharacterized protein</fullName>
    </submittedName>
</protein>